<dbReference type="AlphaFoldDB" id="A0A081CQ74"/>
<evidence type="ECO:0000313" key="1">
    <source>
        <dbReference type="EMBL" id="GAK68820.1"/>
    </source>
</evidence>
<name>A0A081CQ74_9HYPH</name>
<dbReference type="RefSeq" id="WP_045228414.1">
    <property type="nucleotide sequence ID" value="NZ_BBJU01000002.1"/>
</dbReference>
<dbReference type="eggNOG" id="ENOG5033GHW">
    <property type="taxonomic scope" value="Bacteria"/>
</dbReference>
<dbReference type="OrthoDB" id="8300591at2"/>
<proteinExistence type="predicted"/>
<comment type="caution">
    <text evidence="1">The sequence shown here is derived from an EMBL/GenBank/DDBJ whole genome shotgun (WGS) entry which is preliminary data.</text>
</comment>
<dbReference type="EMBL" id="BBJU01000002">
    <property type="protein sequence ID" value="GAK68820.1"/>
    <property type="molecule type" value="Genomic_DNA"/>
</dbReference>
<organism evidence="1 2">
    <name type="scientific">Agrobacterium rubi TR3 = NBRC 13261</name>
    <dbReference type="NCBI Taxonomy" id="1368415"/>
    <lineage>
        <taxon>Bacteria</taxon>
        <taxon>Pseudomonadati</taxon>
        <taxon>Pseudomonadota</taxon>
        <taxon>Alphaproteobacteria</taxon>
        <taxon>Hyphomicrobiales</taxon>
        <taxon>Rhizobiaceae</taxon>
        <taxon>Rhizobium/Agrobacterium group</taxon>
        <taxon>Agrobacterium</taxon>
    </lineage>
</organism>
<gene>
    <name evidence="1" type="ORF">RRU01S_02_01480</name>
</gene>
<evidence type="ECO:0008006" key="3">
    <source>
        <dbReference type="Google" id="ProtNLM"/>
    </source>
</evidence>
<accession>A0A081CQ74</accession>
<dbReference type="Proteomes" id="UP000028701">
    <property type="component" value="Unassembled WGS sequence"/>
</dbReference>
<protein>
    <recommendedName>
        <fullName evidence="3">DUF3617 family protein</fullName>
    </recommendedName>
</protein>
<sequence length="164" mass="17820">MGVASAEDERKVKHMSRCVALTIMALLPAGIAAASDLPSRKAGLWVITSKDNPFANWSACVGDSKDNFIDTDVWDNFASECQVAHTEKTADGETVFAYCESGLTGKVKLLVEFSGDFQREYRFQSTTVFTGKTGQEEGQTFTVDAHHAGECPADLSVGKKKMTR</sequence>
<evidence type="ECO:0000313" key="2">
    <source>
        <dbReference type="Proteomes" id="UP000028701"/>
    </source>
</evidence>
<reference evidence="1 2" key="1">
    <citation type="submission" date="2014-08" db="EMBL/GenBank/DDBJ databases">
        <title>Whole genome shotgun sequence of Rhizobium rubi NBRC 13261.</title>
        <authorList>
            <person name="Katano-Makiyama Y."/>
            <person name="Hosoyama A."/>
            <person name="Hashimoto M."/>
            <person name="Hosoyama Y."/>
            <person name="Noguchi M."/>
            <person name="Tsuchikane K."/>
            <person name="Uohara A."/>
            <person name="Ohji S."/>
            <person name="Ichikawa N."/>
            <person name="Kimura A."/>
            <person name="Yamazoe A."/>
            <person name="Fujita N."/>
        </authorList>
    </citation>
    <scope>NUCLEOTIDE SEQUENCE [LARGE SCALE GENOMIC DNA]</scope>
    <source>
        <strain evidence="1 2">NBRC 13261</strain>
    </source>
</reference>